<dbReference type="Gene3D" id="1.10.260.40">
    <property type="entry name" value="lambda repressor-like DNA-binding domains"/>
    <property type="match status" value="1"/>
</dbReference>
<dbReference type="RefSeq" id="WP_064467925.1">
    <property type="nucleotide sequence ID" value="NZ_LDJR01000034.1"/>
</dbReference>
<evidence type="ECO:0000313" key="2">
    <source>
        <dbReference type="EMBL" id="OAK72704.1"/>
    </source>
</evidence>
<dbReference type="SUPFAM" id="SSF47413">
    <property type="entry name" value="lambda repressor-like DNA-binding domains"/>
    <property type="match status" value="1"/>
</dbReference>
<dbReference type="OrthoDB" id="2642285at2"/>
<dbReference type="Proteomes" id="UP000077881">
    <property type="component" value="Unassembled WGS sequence"/>
</dbReference>
<gene>
    <name evidence="2" type="ORF">ABB05_07565</name>
</gene>
<dbReference type="SMART" id="SM00530">
    <property type="entry name" value="HTH_XRE"/>
    <property type="match status" value="1"/>
</dbReference>
<protein>
    <recommendedName>
        <fullName evidence="1">HTH cro/C1-type domain-containing protein</fullName>
    </recommendedName>
</protein>
<dbReference type="InterPro" id="IPR010982">
    <property type="entry name" value="Lambda_DNA-bd_dom_sf"/>
</dbReference>
<dbReference type="STRING" id="217031.ABB05_07565"/>
<reference evidence="2 3" key="1">
    <citation type="submission" date="2015-05" db="EMBL/GenBank/DDBJ databases">
        <title>Comparison of genome.</title>
        <authorList>
            <person name="Zheng Z."/>
            <person name="Sun M."/>
        </authorList>
    </citation>
    <scope>NUCLEOTIDE SEQUENCE [LARGE SCALE GENOMIC DNA]</scope>
    <source>
        <strain evidence="2 3">G25-74</strain>
    </source>
</reference>
<name>A0A177ZXX7_9BACI</name>
<dbReference type="EMBL" id="LDJR01000034">
    <property type="protein sequence ID" value="OAK72704.1"/>
    <property type="molecule type" value="Genomic_DNA"/>
</dbReference>
<sequence>MLKSQIGSLLRTSKYRREYIQSVLGVSANTLSNWSVGRTYPTMDKAYKLADLLEVDIGELYKREKAPPN</sequence>
<dbReference type="AlphaFoldDB" id="A0A177ZXX7"/>
<dbReference type="PATRIC" id="fig|217031.6.peg.1629"/>
<dbReference type="PROSITE" id="PS50943">
    <property type="entry name" value="HTH_CROC1"/>
    <property type="match status" value="1"/>
</dbReference>
<proteinExistence type="predicted"/>
<evidence type="ECO:0000313" key="3">
    <source>
        <dbReference type="Proteomes" id="UP000077881"/>
    </source>
</evidence>
<comment type="caution">
    <text evidence="2">The sequence shown here is derived from an EMBL/GenBank/DDBJ whole genome shotgun (WGS) entry which is preliminary data.</text>
</comment>
<dbReference type="CDD" id="cd00093">
    <property type="entry name" value="HTH_XRE"/>
    <property type="match status" value="1"/>
</dbReference>
<dbReference type="InterPro" id="IPR001387">
    <property type="entry name" value="Cro/C1-type_HTH"/>
</dbReference>
<evidence type="ECO:0000259" key="1">
    <source>
        <dbReference type="PROSITE" id="PS50943"/>
    </source>
</evidence>
<dbReference type="GO" id="GO:0003677">
    <property type="term" value="F:DNA binding"/>
    <property type="evidence" value="ECO:0007669"/>
    <property type="project" value="InterPro"/>
</dbReference>
<feature type="domain" description="HTH cro/C1-type" evidence="1">
    <location>
        <begin position="24"/>
        <end position="60"/>
    </location>
</feature>
<dbReference type="Pfam" id="PF01381">
    <property type="entry name" value="HTH_3"/>
    <property type="match status" value="1"/>
</dbReference>
<accession>A0A177ZXX7</accession>
<keyword evidence="3" id="KW-1185">Reference proteome</keyword>
<organism evidence="2 3">
    <name type="scientific">Lederbergia galactosidilytica</name>
    <dbReference type="NCBI Taxonomy" id="217031"/>
    <lineage>
        <taxon>Bacteria</taxon>
        <taxon>Bacillati</taxon>
        <taxon>Bacillota</taxon>
        <taxon>Bacilli</taxon>
        <taxon>Bacillales</taxon>
        <taxon>Bacillaceae</taxon>
        <taxon>Lederbergia</taxon>
    </lineage>
</organism>